<dbReference type="EMBL" id="LQYI01000144">
    <property type="protein sequence ID" value="KYC61315.1"/>
    <property type="molecule type" value="Genomic_DNA"/>
</dbReference>
<accession>A0A150JVI4</accession>
<proteinExistence type="predicted"/>
<sequence>MRFTGKKGAYLRARRKKPLPVSGRGFLRFSSVLDFMPLLAIKHV</sequence>
<evidence type="ECO:0000313" key="1">
    <source>
        <dbReference type="EMBL" id="KYC61315.1"/>
    </source>
</evidence>
<protein>
    <submittedName>
        <fullName evidence="1">Uncharacterized protein</fullName>
    </submittedName>
</protein>
<evidence type="ECO:0000313" key="2">
    <source>
        <dbReference type="Proteomes" id="UP000075304"/>
    </source>
</evidence>
<reference evidence="1 2" key="1">
    <citation type="submission" date="2016-01" db="EMBL/GenBank/DDBJ databases">
        <title>Genome Sequences of Twelve Sporeforming Bacillus Species Isolated from Foods.</title>
        <authorList>
            <person name="Berendsen E.M."/>
            <person name="Wells-Bennik M.H."/>
            <person name="Krawcyk A.O."/>
            <person name="De Jong A."/>
            <person name="Holsappel S."/>
            <person name="Eijlander R.T."/>
            <person name="Kuipers O.P."/>
        </authorList>
    </citation>
    <scope>NUCLEOTIDE SEQUENCE [LARGE SCALE GENOMIC DNA]</scope>
    <source>
        <strain evidence="1 2">B4099</strain>
    </source>
</reference>
<gene>
    <name evidence="1" type="ORF">B4099_3611</name>
</gene>
<comment type="caution">
    <text evidence="1">The sequence shown here is derived from an EMBL/GenBank/DDBJ whole genome shotgun (WGS) entry which is preliminary data.</text>
</comment>
<dbReference type="Proteomes" id="UP000075304">
    <property type="component" value="Unassembled WGS sequence"/>
</dbReference>
<organism evidence="1 2">
    <name type="scientific">Heyndrickxia coagulans</name>
    <name type="common">Weizmannia coagulans</name>
    <dbReference type="NCBI Taxonomy" id="1398"/>
    <lineage>
        <taxon>Bacteria</taxon>
        <taxon>Bacillati</taxon>
        <taxon>Bacillota</taxon>
        <taxon>Bacilli</taxon>
        <taxon>Bacillales</taxon>
        <taxon>Bacillaceae</taxon>
        <taxon>Heyndrickxia</taxon>
    </lineage>
</organism>
<name>A0A150JVI4_HEYCO</name>
<dbReference type="AlphaFoldDB" id="A0A150JVI4"/>